<comment type="caution">
    <text evidence="2">The sequence shown here is derived from an EMBL/GenBank/DDBJ whole genome shotgun (WGS) entry which is preliminary data.</text>
</comment>
<keyword evidence="1" id="KW-0732">Signal</keyword>
<gene>
    <name evidence="2" type="ORF">QEK83_000082</name>
</gene>
<name>A0AAI9C7P0_STEMA</name>
<sequence>MKVLVIALLLFSGKACADCSITPNQDFAVLDQDGGVNVQYLIECDQPTTATLQIDQEQLILRSESNREIPLSAVLDGSALVDEVPIEIGETPLLVTIEFRSALSASVRYKAAGLYSSSVRLNLNY</sequence>
<feature type="signal peptide" evidence="1">
    <location>
        <begin position="1"/>
        <end position="17"/>
    </location>
</feature>
<dbReference type="EMBL" id="ABLOMU010000001">
    <property type="protein sequence ID" value="EKT4439489.1"/>
    <property type="molecule type" value="Genomic_DNA"/>
</dbReference>
<reference evidence="2" key="1">
    <citation type="submission" date="2022-07" db="EMBL/GenBank/DDBJ databases">
        <authorList>
            <consortium name="Clinical and Environmental Microbiology Branch: Whole genome sequencing antimicrobial resistance pathogens in the healthcare setting"/>
        </authorList>
    </citation>
    <scope>NUCLEOTIDE SEQUENCE</scope>
    <source>
        <strain evidence="2">Stenotrophomonas_maltophilia_2021CK-00905</strain>
    </source>
</reference>
<proteinExistence type="predicted"/>
<protein>
    <submittedName>
        <fullName evidence="2">Uncharacterized protein</fullName>
    </submittedName>
</protein>
<organism evidence="2 3">
    <name type="scientific">Stenotrophomonas maltophilia</name>
    <name type="common">Pseudomonas maltophilia</name>
    <name type="synonym">Xanthomonas maltophilia</name>
    <dbReference type="NCBI Taxonomy" id="40324"/>
    <lineage>
        <taxon>Bacteria</taxon>
        <taxon>Pseudomonadati</taxon>
        <taxon>Pseudomonadota</taxon>
        <taxon>Gammaproteobacteria</taxon>
        <taxon>Lysobacterales</taxon>
        <taxon>Lysobacteraceae</taxon>
        <taxon>Stenotrophomonas</taxon>
        <taxon>Stenotrophomonas maltophilia group</taxon>
    </lineage>
</organism>
<evidence type="ECO:0000256" key="1">
    <source>
        <dbReference type="SAM" id="SignalP"/>
    </source>
</evidence>
<dbReference type="AlphaFoldDB" id="A0AAI9C7P0"/>
<feature type="chain" id="PRO_5042601855" evidence="1">
    <location>
        <begin position="18"/>
        <end position="125"/>
    </location>
</feature>
<accession>A0AAI9C7P0</accession>
<dbReference type="Proteomes" id="UP001214521">
    <property type="component" value="Unassembled WGS sequence"/>
</dbReference>
<evidence type="ECO:0000313" key="3">
    <source>
        <dbReference type="Proteomes" id="UP001214521"/>
    </source>
</evidence>
<evidence type="ECO:0000313" key="2">
    <source>
        <dbReference type="EMBL" id="EKT4439489.1"/>
    </source>
</evidence>